<dbReference type="OrthoDB" id="9815928at2"/>
<dbReference type="SUPFAM" id="SSF101898">
    <property type="entry name" value="NHL repeat"/>
    <property type="match status" value="1"/>
</dbReference>
<evidence type="ECO:0000313" key="1">
    <source>
        <dbReference type="EMBL" id="AFV11954.1"/>
    </source>
</evidence>
<dbReference type="HOGENOM" id="CLU_483732_0_0_9"/>
<dbReference type="Gene3D" id="2.120.10.30">
    <property type="entry name" value="TolB, C-terminal domain"/>
    <property type="match status" value="1"/>
</dbReference>
<dbReference type="STRING" id="1089553.Tph_c17510"/>
<dbReference type="InterPro" id="IPR011042">
    <property type="entry name" value="6-blade_b-propeller_TolB-like"/>
</dbReference>
<protein>
    <recommendedName>
        <fullName evidence="3">NHL repeat containing protein</fullName>
    </recommendedName>
</protein>
<evidence type="ECO:0008006" key="3">
    <source>
        <dbReference type="Google" id="ProtNLM"/>
    </source>
</evidence>
<evidence type="ECO:0000313" key="2">
    <source>
        <dbReference type="Proteomes" id="UP000000467"/>
    </source>
</evidence>
<dbReference type="eggNOG" id="COG0791">
    <property type="taxonomic scope" value="Bacteria"/>
</dbReference>
<dbReference type="Proteomes" id="UP000000467">
    <property type="component" value="Chromosome"/>
</dbReference>
<sequence length="536" mass="59440">MARLGARWRAVLVAVLAVALLAVPATVGYANVSQAEKSFFKTLVRIPVSEEGIGYTDALGRGYPEGPNAFEVQGSNIYVLDNAHHRVLKYNKDTGQFVEKISFPEEFWAYSLAVDAAGKIYLLDVSAEAVIVLVDGKVIVNRLGNVEIEPVAGFGVTEQGEVYVVRSGPDAMETLVLRPDPSGDLTVITSNRGTMAPDGTLWQVERLCGSAKETGVSVSMLNLNKMFKFPDWLADSMSAFNCLGKAGTTWFFRITTDETDLIVGLNDQTGNVEQLVTFSPVRYAYPNKDVTIDADGNVYLLDPSADGISVVMVASWSSLKEIPRLLQEKQVTPAIREEETKGVTPTSISRSQIMSTASAYHAKQWYCNRYNYEGTYAEKPWQRPRYINQGYNRYYQFVPYCWGGFSSLSGFDSELSSNWAAGNIDTTGNYKQKTAGVDCSGYVSRCWGLSSKRNTYGLMSSDISVRLNNFAELKQGDILCNADHVMIFHYRDANGNYVLYESTKLNAYDRVAHTARSKSSVESSYGPYRYKYLLDP</sequence>
<dbReference type="KEGG" id="tpz:Tph_c17510"/>
<gene>
    <name evidence="1" type="ordered locus">Tph_c17510</name>
</gene>
<dbReference type="Gene3D" id="3.90.1720.10">
    <property type="entry name" value="endopeptidase domain like (from Nostoc punctiforme)"/>
    <property type="match status" value="1"/>
</dbReference>
<name>K4LVA5_THEPS</name>
<proteinExistence type="predicted"/>
<keyword evidence="2" id="KW-1185">Reference proteome</keyword>
<dbReference type="RefSeq" id="WP_015050832.1">
    <property type="nucleotide sequence ID" value="NC_018870.1"/>
</dbReference>
<organism evidence="1 2">
    <name type="scientific">Thermacetogenium phaeum (strain ATCC BAA-254 / DSM 26808 / PB)</name>
    <dbReference type="NCBI Taxonomy" id="1089553"/>
    <lineage>
        <taxon>Bacteria</taxon>
        <taxon>Bacillati</taxon>
        <taxon>Bacillota</taxon>
        <taxon>Clostridia</taxon>
        <taxon>Thermoanaerobacterales</taxon>
        <taxon>Thermoanaerobacteraceae</taxon>
        <taxon>Thermacetogenium</taxon>
    </lineage>
</organism>
<reference evidence="1 2" key="1">
    <citation type="journal article" date="2012" name="BMC Genomics">
        <title>Genome-guided analysis of physiological and morphological traits of the fermentative acetate oxidizer Thermacetogenium phaeum.</title>
        <authorList>
            <person name="Oehler D."/>
            <person name="Poehlein A."/>
            <person name="Leimbach A."/>
            <person name="Muller N."/>
            <person name="Daniel R."/>
            <person name="Gottschalk G."/>
            <person name="Schink B."/>
        </authorList>
    </citation>
    <scope>NUCLEOTIDE SEQUENCE [LARGE SCALE GENOMIC DNA]</scope>
    <source>
        <strain evidence="2">ATCC BAA-254 / DSM 26808 / PB</strain>
    </source>
</reference>
<accession>K4LVA5</accession>
<dbReference type="AlphaFoldDB" id="K4LVA5"/>
<dbReference type="EMBL" id="CP003732">
    <property type="protein sequence ID" value="AFV11954.1"/>
    <property type="molecule type" value="Genomic_DNA"/>
</dbReference>